<dbReference type="STRING" id="1442371.A0A0D2L1T5"/>
<feature type="region of interest" description="Disordered" evidence="1">
    <location>
        <begin position="1"/>
        <end position="123"/>
    </location>
</feature>
<sequence length="643" mass="70776">MSESQEQDPTSNRRSHTRVEITHISRSPSVSSSVADLHENGVQVSGGVSPQYSVLEPVFEDPERSVTESGGSVDEFPTKHEGDKSAYSTGNTDTDQSRRPHAQPGYAWTVADSAAPSSYPYRPVPPVYSRASPYPYPPYMPPYSTVPPGYGNPYGPAIVNHTPPKSILYPAAAAPSSAPGHVVGPSQDEPDPTAKETPNRGSTRDTLLENFTSEANLKFENELRQTFRAEGQPRELFRKILEAHRIKEAKKAKLLQADAADRKQQPTQVPPVETANTHAAAQPQVGNQGPKDSNDATTVPGPAYPYPPMHPPTSDPTAPSPVPGYIYPQYPPLYPPQYPLQYPPQYPPQYRPQYPPQQPWSGYPYPTPPFVRPPYAPWPQASPLHHTADKPPTAEPPVKETLSEEEALKREREEQEMKRERAMEAAMAAAARAEETTRAREEGHRAATVAAEAEAAQAKREQRVAEQARADAKLAAAAEAAVVADRQELMYVKALRLFEERERYALDFADRERRLYREALRNGLQIGASGGRGGRSSTLEQLVARDLVAVLTKRAEVGWQSDEEEGDHVDGDGDSDSEPYQRIPARRGKLDKWHPKLRRGTAETLKTSAPSIPLAPELPEPGNPDELDRGILADESARSAEHS</sequence>
<organism evidence="2 3">
    <name type="scientific">Fonsecaea multimorphosa CBS 102226</name>
    <dbReference type="NCBI Taxonomy" id="1442371"/>
    <lineage>
        <taxon>Eukaryota</taxon>
        <taxon>Fungi</taxon>
        <taxon>Dikarya</taxon>
        <taxon>Ascomycota</taxon>
        <taxon>Pezizomycotina</taxon>
        <taxon>Eurotiomycetes</taxon>
        <taxon>Chaetothyriomycetidae</taxon>
        <taxon>Chaetothyriales</taxon>
        <taxon>Herpotrichiellaceae</taxon>
        <taxon>Fonsecaea</taxon>
    </lineage>
</organism>
<protein>
    <submittedName>
        <fullName evidence="2">Uncharacterized protein</fullName>
    </submittedName>
</protein>
<evidence type="ECO:0000256" key="1">
    <source>
        <dbReference type="SAM" id="MobiDB-lite"/>
    </source>
</evidence>
<gene>
    <name evidence="2" type="ORF">Z520_01480</name>
</gene>
<feature type="compositionally biased region" description="Pro residues" evidence="1">
    <location>
        <begin position="365"/>
        <end position="377"/>
    </location>
</feature>
<feature type="compositionally biased region" description="Basic and acidic residues" evidence="1">
    <location>
        <begin position="397"/>
        <end position="423"/>
    </location>
</feature>
<dbReference type="GeneID" id="27707226"/>
<feature type="compositionally biased region" description="Pro residues" evidence="1">
    <location>
        <begin position="329"/>
        <end position="358"/>
    </location>
</feature>
<feature type="compositionally biased region" description="Basic and acidic residues" evidence="1">
    <location>
        <begin position="626"/>
        <end position="643"/>
    </location>
</feature>
<evidence type="ECO:0000313" key="3">
    <source>
        <dbReference type="Proteomes" id="UP000053411"/>
    </source>
</evidence>
<dbReference type="Proteomes" id="UP000053411">
    <property type="component" value="Unassembled WGS sequence"/>
</dbReference>
<feature type="region of interest" description="Disordered" evidence="1">
    <location>
        <begin position="168"/>
        <end position="210"/>
    </location>
</feature>
<feature type="compositionally biased region" description="Low complexity" evidence="1">
    <location>
        <begin position="170"/>
        <end position="179"/>
    </location>
</feature>
<feature type="compositionally biased region" description="Polar residues" evidence="1">
    <location>
        <begin position="274"/>
        <end position="291"/>
    </location>
</feature>
<feature type="compositionally biased region" description="Low complexity" evidence="1">
    <location>
        <begin position="446"/>
        <end position="456"/>
    </location>
</feature>
<feature type="compositionally biased region" description="Low complexity" evidence="1">
    <location>
        <begin position="113"/>
        <end position="123"/>
    </location>
</feature>
<dbReference type="AlphaFoldDB" id="A0A0D2L1T5"/>
<dbReference type="RefSeq" id="XP_016637136.1">
    <property type="nucleotide sequence ID" value="XM_016771997.1"/>
</dbReference>
<feature type="compositionally biased region" description="Low complexity" evidence="1">
    <location>
        <begin position="25"/>
        <end position="34"/>
    </location>
</feature>
<feature type="compositionally biased region" description="Polar residues" evidence="1">
    <location>
        <begin position="1"/>
        <end position="12"/>
    </location>
</feature>
<feature type="compositionally biased region" description="Polar residues" evidence="1">
    <location>
        <begin position="42"/>
        <end position="52"/>
    </location>
</feature>
<feature type="compositionally biased region" description="Basic and acidic residues" evidence="1">
    <location>
        <begin position="432"/>
        <end position="445"/>
    </location>
</feature>
<feature type="compositionally biased region" description="Basic and acidic residues" evidence="1">
    <location>
        <begin position="192"/>
        <end position="207"/>
    </location>
</feature>
<dbReference type="VEuPathDB" id="FungiDB:Z520_01480"/>
<reference evidence="2 3" key="1">
    <citation type="submission" date="2015-01" db="EMBL/GenBank/DDBJ databases">
        <title>The Genome Sequence of Fonsecaea multimorphosa CBS 102226.</title>
        <authorList>
            <consortium name="The Broad Institute Genomics Platform"/>
            <person name="Cuomo C."/>
            <person name="de Hoog S."/>
            <person name="Gorbushina A."/>
            <person name="Stielow B."/>
            <person name="Teixiera M."/>
            <person name="Abouelleil A."/>
            <person name="Chapman S.B."/>
            <person name="Priest M."/>
            <person name="Young S.K."/>
            <person name="Wortman J."/>
            <person name="Nusbaum C."/>
            <person name="Birren B."/>
        </authorList>
    </citation>
    <scope>NUCLEOTIDE SEQUENCE [LARGE SCALE GENOMIC DNA]</scope>
    <source>
        <strain evidence="2 3">CBS 102226</strain>
    </source>
</reference>
<feature type="compositionally biased region" description="Acidic residues" evidence="1">
    <location>
        <begin position="561"/>
        <end position="577"/>
    </location>
</feature>
<keyword evidence="3" id="KW-1185">Reference proteome</keyword>
<feature type="region of interest" description="Disordered" evidence="1">
    <location>
        <begin position="254"/>
        <end position="464"/>
    </location>
</feature>
<dbReference type="EMBL" id="KN848063">
    <property type="protein sequence ID" value="KIY03014.1"/>
    <property type="molecule type" value="Genomic_DNA"/>
</dbReference>
<feature type="region of interest" description="Disordered" evidence="1">
    <location>
        <begin position="558"/>
        <end position="643"/>
    </location>
</feature>
<proteinExistence type="predicted"/>
<name>A0A0D2L1T5_9EURO</name>
<feature type="compositionally biased region" description="Pro residues" evidence="1">
    <location>
        <begin position="302"/>
        <end position="322"/>
    </location>
</feature>
<accession>A0A0D2L1T5</accession>
<evidence type="ECO:0000313" key="2">
    <source>
        <dbReference type="EMBL" id="KIY03014.1"/>
    </source>
</evidence>